<dbReference type="Proteomes" id="UP001310594">
    <property type="component" value="Unassembled WGS sequence"/>
</dbReference>
<dbReference type="Gene3D" id="1.20.1280.50">
    <property type="match status" value="1"/>
</dbReference>
<accession>A0AAN7W1V4</accession>
<evidence type="ECO:0000313" key="1">
    <source>
        <dbReference type="EMBL" id="KAK5694724.1"/>
    </source>
</evidence>
<name>A0AAN7W1V4_9PEZI</name>
<evidence type="ECO:0000313" key="2">
    <source>
        <dbReference type="Proteomes" id="UP001310594"/>
    </source>
</evidence>
<dbReference type="EMBL" id="JAVRQU010000015">
    <property type="protein sequence ID" value="KAK5694724.1"/>
    <property type="molecule type" value="Genomic_DNA"/>
</dbReference>
<evidence type="ECO:0008006" key="3">
    <source>
        <dbReference type="Google" id="ProtNLM"/>
    </source>
</evidence>
<comment type="caution">
    <text evidence="1">The sequence shown here is derived from an EMBL/GenBank/DDBJ whole genome shotgun (WGS) entry which is preliminary data.</text>
</comment>
<sequence>MTSPIENLPEELLVQIFGYLDHGPPSLLNLREEPSLKLVASDLKPLKHTSLVSVRWRRLTLPLLFKYARLQLDAPPRPQWSECEVCRDGHLDRPEEGWIESGPYANGIHAYHDEIMTEAFSQLSNEPTLQSSHVDPMAEVQGELTRHILLHWAPRFYHILKDFLNLLTCHELALKVESFVLYTGPMLSGKFDRFPHRAGADRDWRYRCAAAFWRHLLSVLDPRRVVILAPPTDLACLTNCAIDTFGDWAFGDMEYHVLDLRLDATSLSPSLLLGTTFQYSTLDHTPRRYPGIAGSSILHLRPWHHITIGEGAFLKAYGTYEYFERGPPSLIYSIKDCLTPRPTYSASVQRMTPSCLPSLRKLSYIAIFPFAEHLDFRELLPQLEELDLQLAPTLSVAGSAILNDPQRIGKAELQDCWSELVTVYHKLAAQLATFRITTKNVPYLKRLVCHDMGRATLRRELDEVFIGLCLPVWCELRTGQYVRLKGSAEIDDDGGDWSRFDAT</sequence>
<proteinExistence type="predicted"/>
<dbReference type="AlphaFoldDB" id="A0AAN7W1V4"/>
<reference evidence="1" key="1">
    <citation type="submission" date="2023-08" db="EMBL/GenBank/DDBJ databases">
        <title>Black Yeasts Isolated from many extreme environments.</title>
        <authorList>
            <person name="Coleine C."/>
            <person name="Stajich J.E."/>
            <person name="Selbmann L."/>
        </authorList>
    </citation>
    <scope>NUCLEOTIDE SEQUENCE</scope>
    <source>
        <strain evidence="1">CCFEE 5810</strain>
    </source>
</reference>
<gene>
    <name evidence="1" type="ORF">LTR97_009314</name>
</gene>
<protein>
    <recommendedName>
        <fullName evidence="3">F-box domain-containing protein</fullName>
    </recommendedName>
</protein>
<organism evidence="1 2">
    <name type="scientific">Elasticomyces elasticus</name>
    <dbReference type="NCBI Taxonomy" id="574655"/>
    <lineage>
        <taxon>Eukaryota</taxon>
        <taxon>Fungi</taxon>
        <taxon>Dikarya</taxon>
        <taxon>Ascomycota</taxon>
        <taxon>Pezizomycotina</taxon>
        <taxon>Dothideomycetes</taxon>
        <taxon>Dothideomycetidae</taxon>
        <taxon>Mycosphaerellales</taxon>
        <taxon>Teratosphaeriaceae</taxon>
        <taxon>Elasticomyces</taxon>
    </lineage>
</organism>